<keyword evidence="4 11" id="KW-0813">Transport</keyword>
<dbReference type="Proteomes" id="UP000241818">
    <property type="component" value="Unassembled WGS sequence"/>
</dbReference>
<dbReference type="OrthoDB" id="310217at2759"/>
<keyword evidence="14" id="KW-1185">Reference proteome</keyword>
<organism evidence="13 14">
    <name type="scientific">Amorphotheca resinae ATCC 22711</name>
    <dbReference type="NCBI Taxonomy" id="857342"/>
    <lineage>
        <taxon>Eukaryota</taxon>
        <taxon>Fungi</taxon>
        <taxon>Dikarya</taxon>
        <taxon>Ascomycota</taxon>
        <taxon>Pezizomycotina</taxon>
        <taxon>Leotiomycetes</taxon>
        <taxon>Helotiales</taxon>
        <taxon>Amorphothecaceae</taxon>
        <taxon>Amorphotheca</taxon>
    </lineage>
</organism>
<dbReference type="PROSITE" id="PS50005">
    <property type="entry name" value="TPR"/>
    <property type="match status" value="1"/>
</dbReference>
<proteinExistence type="inferred from homology"/>
<comment type="subcellular location">
    <subcellularLocation>
        <location evidence="2">Cytoplasmic vesicle</location>
        <location evidence="2">COPI-coated vesicle membrane</location>
        <topology evidence="2">Peripheral membrane protein</topology>
        <orientation evidence="2">Cytoplasmic side</orientation>
    </subcellularLocation>
    <subcellularLocation>
        <location evidence="1">Golgi apparatus membrane</location>
        <topology evidence="1">Peripheral membrane protein</topology>
        <orientation evidence="1">Cytoplasmic side</orientation>
    </subcellularLocation>
</comment>
<keyword evidence="5 11" id="KW-0963">Cytoplasm</keyword>
<keyword evidence="9 11" id="KW-0472">Membrane</keyword>
<dbReference type="PANTHER" id="PTHR10805:SF0">
    <property type="entry name" value="COATOMER SUBUNIT EPSILON"/>
    <property type="match status" value="1"/>
</dbReference>
<keyword evidence="8 11" id="KW-0333">Golgi apparatus</keyword>
<comment type="function">
    <text evidence="11">The coatomer is a cytosolic protein complex that binds to dilysine motifs and reversibly associates with Golgi non-clathrin-coated vesicles, which further mediate biosynthetic protein transport from the ER, via the Golgi up to the trans Golgi network. The coatomer complex is required for budding from Golgi membranes, and is essential for the retrograde Golgi-to-ER transport of dilysine-tagged proteins.</text>
</comment>
<dbReference type="STRING" id="857342.A0A2T3B4S0"/>
<dbReference type="GO" id="GO:0005198">
    <property type="term" value="F:structural molecule activity"/>
    <property type="evidence" value="ECO:0007669"/>
    <property type="project" value="UniProtKB-UniRule"/>
</dbReference>
<dbReference type="GeneID" id="36577301"/>
<dbReference type="GO" id="GO:0006891">
    <property type="term" value="P:intra-Golgi vesicle-mediated transport"/>
    <property type="evidence" value="ECO:0007669"/>
    <property type="project" value="TreeGrafter"/>
</dbReference>
<dbReference type="SUPFAM" id="SSF48452">
    <property type="entry name" value="TPR-like"/>
    <property type="match status" value="1"/>
</dbReference>
<dbReference type="PIRSF" id="PIRSF016478">
    <property type="entry name" value="Coatomer_esu"/>
    <property type="match status" value="1"/>
</dbReference>
<dbReference type="FunCoup" id="A0A2T3B4S0">
    <property type="interactions" value="194"/>
</dbReference>
<dbReference type="EMBL" id="KZ679010">
    <property type="protein sequence ID" value="PSS20636.1"/>
    <property type="molecule type" value="Genomic_DNA"/>
</dbReference>
<evidence type="ECO:0000256" key="9">
    <source>
        <dbReference type="ARBA" id="ARBA00023136"/>
    </source>
</evidence>
<dbReference type="GO" id="GO:0015031">
    <property type="term" value="P:protein transport"/>
    <property type="evidence" value="ECO:0007669"/>
    <property type="project" value="UniProtKB-UniRule"/>
</dbReference>
<dbReference type="Gene3D" id="1.25.40.10">
    <property type="entry name" value="Tetratricopeptide repeat domain"/>
    <property type="match status" value="1"/>
</dbReference>
<comment type="similarity">
    <text evidence="3 11">Belongs to the COPE family.</text>
</comment>
<dbReference type="RefSeq" id="XP_024721906.1">
    <property type="nucleotide sequence ID" value="XM_024869220.1"/>
</dbReference>
<feature type="repeat" description="TPR" evidence="12">
    <location>
        <begin position="203"/>
        <end position="236"/>
    </location>
</feature>
<dbReference type="GO" id="GO:0000139">
    <property type="term" value="C:Golgi membrane"/>
    <property type="evidence" value="ECO:0007669"/>
    <property type="project" value="UniProtKB-SubCell"/>
</dbReference>
<dbReference type="InterPro" id="IPR019734">
    <property type="entry name" value="TPR_rpt"/>
</dbReference>
<evidence type="ECO:0000313" key="13">
    <source>
        <dbReference type="EMBL" id="PSS20636.1"/>
    </source>
</evidence>
<evidence type="ECO:0000256" key="12">
    <source>
        <dbReference type="PROSITE-ProRule" id="PRU00339"/>
    </source>
</evidence>
<evidence type="ECO:0000313" key="14">
    <source>
        <dbReference type="Proteomes" id="UP000241818"/>
    </source>
</evidence>
<dbReference type="InParanoid" id="A0A2T3B4S0"/>
<keyword evidence="6 11" id="KW-0931">ER-Golgi transport</keyword>
<evidence type="ECO:0000256" key="11">
    <source>
        <dbReference type="PIRNR" id="PIRNR016478"/>
    </source>
</evidence>
<evidence type="ECO:0000256" key="1">
    <source>
        <dbReference type="ARBA" id="ARBA00004255"/>
    </source>
</evidence>
<evidence type="ECO:0000256" key="4">
    <source>
        <dbReference type="ARBA" id="ARBA00022448"/>
    </source>
</evidence>
<gene>
    <name evidence="13" type="ORF">M430DRAFT_66311</name>
</gene>
<keyword evidence="10 11" id="KW-0968">Cytoplasmic vesicle</keyword>
<dbReference type="Pfam" id="PF04733">
    <property type="entry name" value="Coatomer_E"/>
    <property type="match status" value="1"/>
</dbReference>
<dbReference type="InterPro" id="IPR011990">
    <property type="entry name" value="TPR-like_helical_dom_sf"/>
</dbReference>
<dbReference type="AlphaFoldDB" id="A0A2T3B4S0"/>
<dbReference type="GO" id="GO:0030126">
    <property type="term" value="C:COPI vesicle coat"/>
    <property type="evidence" value="ECO:0007669"/>
    <property type="project" value="TreeGrafter"/>
</dbReference>
<evidence type="ECO:0000256" key="2">
    <source>
        <dbReference type="ARBA" id="ARBA00004347"/>
    </source>
</evidence>
<protein>
    <recommendedName>
        <fullName evidence="11">Coatomer subunit epsilon</fullName>
    </recommendedName>
</protein>
<accession>A0A2T3B4S0</accession>
<reference evidence="13 14" key="1">
    <citation type="journal article" date="2018" name="New Phytol.">
        <title>Comparative genomics and transcriptomics depict ericoid mycorrhizal fungi as versatile saprotrophs and plant mutualists.</title>
        <authorList>
            <person name="Martino E."/>
            <person name="Morin E."/>
            <person name="Grelet G.A."/>
            <person name="Kuo A."/>
            <person name="Kohler A."/>
            <person name="Daghino S."/>
            <person name="Barry K.W."/>
            <person name="Cichocki N."/>
            <person name="Clum A."/>
            <person name="Dockter R.B."/>
            <person name="Hainaut M."/>
            <person name="Kuo R.C."/>
            <person name="LaButti K."/>
            <person name="Lindahl B.D."/>
            <person name="Lindquist E.A."/>
            <person name="Lipzen A."/>
            <person name="Khouja H.R."/>
            <person name="Magnuson J."/>
            <person name="Murat C."/>
            <person name="Ohm R.A."/>
            <person name="Singer S.W."/>
            <person name="Spatafora J.W."/>
            <person name="Wang M."/>
            <person name="Veneault-Fourrey C."/>
            <person name="Henrissat B."/>
            <person name="Grigoriev I.V."/>
            <person name="Martin F.M."/>
            <person name="Perotto S."/>
        </authorList>
    </citation>
    <scope>NUCLEOTIDE SEQUENCE [LARGE SCALE GENOMIC DNA]</scope>
    <source>
        <strain evidence="13 14">ATCC 22711</strain>
    </source>
</reference>
<name>A0A2T3B4S0_AMORE</name>
<sequence>MDPFSAEGELLNIHNYFHQGQYQEVIDFDTSSLSPENALPARILSLRAQIALGHAEEVIADVQGENEPELIAVGALAELAAGNEAKALKVAETLAGEKGDNAVVQVLAGTVLQAAGKTEEALALLSQHQGNLEAVALIVQIHLEQNRLDLAIKEVQAARSWAQDSLLVNLAESWVGLRVGGEKYQQAFYVFEELAQAPSTSSTQSLVSQAIAEIHLGRLEEAEAALQQALTKDPKNADSLANSIVLNVIAGKDVNELTSTLASTAPEHPFLRDIQEKSALFDKAATKYSAKVSA</sequence>
<dbReference type="FunFam" id="1.25.40.10:FF:000613">
    <property type="entry name" value="Coatomer subunit epsilon"/>
    <property type="match status" value="1"/>
</dbReference>
<evidence type="ECO:0000256" key="10">
    <source>
        <dbReference type="ARBA" id="ARBA00023329"/>
    </source>
</evidence>
<evidence type="ECO:0000256" key="7">
    <source>
        <dbReference type="ARBA" id="ARBA00022927"/>
    </source>
</evidence>
<keyword evidence="7 11" id="KW-0653">Protein transport</keyword>
<dbReference type="InterPro" id="IPR006822">
    <property type="entry name" value="Coatomer_esu"/>
</dbReference>
<dbReference type="GO" id="GO:0006888">
    <property type="term" value="P:endoplasmic reticulum to Golgi vesicle-mediated transport"/>
    <property type="evidence" value="ECO:0007669"/>
    <property type="project" value="TreeGrafter"/>
</dbReference>
<evidence type="ECO:0000256" key="6">
    <source>
        <dbReference type="ARBA" id="ARBA00022892"/>
    </source>
</evidence>
<evidence type="ECO:0000256" key="8">
    <source>
        <dbReference type="ARBA" id="ARBA00023034"/>
    </source>
</evidence>
<evidence type="ECO:0000256" key="3">
    <source>
        <dbReference type="ARBA" id="ARBA00008827"/>
    </source>
</evidence>
<dbReference type="PANTHER" id="PTHR10805">
    <property type="entry name" value="COATOMER SUBUNIT EPSILON"/>
    <property type="match status" value="1"/>
</dbReference>
<dbReference type="GO" id="GO:0006890">
    <property type="term" value="P:retrograde vesicle-mediated transport, Golgi to endoplasmic reticulum"/>
    <property type="evidence" value="ECO:0007669"/>
    <property type="project" value="UniProtKB-UniRule"/>
</dbReference>
<keyword evidence="12" id="KW-0802">TPR repeat</keyword>
<evidence type="ECO:0000256" key="5">
    <source>
        <dbReference type="ARBA" id="ARBA00022490"/>
    </source>
</evidence>